<organism evidence="1 2">
    <name type="scientific">Neohortaea acidophila</name>
    <dbReference type="NCBI Taxonomy" id="245834"/>
    <lineage>
        <taxon>Eukaryota</taxon>
        <taxon>Fungi</taxon>
        <taxon>Dikarya</taxon>
        <taxon>Ascomycota</taxon>
        <taxon>Pezizomycotina</taxon>
        <taxon>Dothideomycetes</taxon>
        <taxon>Dothideomycetidae</taxon>
        <taxon>Mycosphaerellales</taxon>
        <taxon>Teratosphaeriaceae</taxon>
        <taxon>Neohortaea</taxon>
    </lineage>
</organism>
<dbReference type="GeneID" id="54470863"/>
<accession>A0A6A6PPP6</accession>
<sequence length="74" mass="8497">MASLKSLHDRSRSKNLESAMSILWIFTCIPYGLAVSHDALCEHLKEHGKLVFDSSTRRGWLPCHHDRVTAEHRL</sequence>
<evidence type="ECO:0000313" key="2">
    <source>
        <dbReference type="Proteomes" id="UP000799767"/>
    </source>
</evidence>
<evidence type="ECO:0000313" key="1">
    <source>
        <dbReference type="EMBL" id="KAF2482059.1"/>
    </source>
</evidence>
<dbReference type="Proteomes" id="UP000799767">
    <property type="component" value="Unassembled WGS sequence"/>
</dbReference>
<proteinExistence type="predicted"/>
<reference evidence="1" key="1">
    <citation type="journal article" date="2020" name="Stud. Mycol.">
        <title>101 Dothideomycetes genomes: a test case for predicting lifestyles and emergence of pathogens.</title>
        <authorList>
            <person name="Haridas S."/>
            <person name="Albert R."/>
            <person name="Binder M."/>
            <person name="Bloem J."/>
            <person name="Labutti K."/>
            <person name="Salamov A."/>
            <person name="Andreopoulos B."/>
            <person name="Baker S."/>
            <person name="Barry K."/>
            <person name="Bills G."/>
            <person name="Bluhm B."/>
            <person name="Cannon C."/>
            <person name="Castanera R."/>
            <person name="Culley D."/>
            <person name="Daum C."/>
            <person name="Ezra D."/>
            <person name="Gonzalez J."/>
            <person name="Henrissat B."/>
            <person name="Kuo A."/>
            <person name="Liang C."/>
            <person name="Lipzen A."/>
            <person name="Lutzoni F."/>
            <person name="Magnuson J."/>
            <person name="Mondo S."/>
            <person name="Nolan M."/>
            <person name="Ohm R."/>
            <person name="Pangilinan J."/>
            <person name="Park H.-J."/>
            <person name="Ramirez L."/>
            <person name="Alfaro M."/>
            <person name="Sun H."/>
            <person name="Tritt A."/>
            <person name="Yoshinaga Y."/>
            <person name="Zwiers L.-H."/>
            <person name="Turgeon B."/>
            <person name="Goodwin S."/>
            <person name="Spatafora J."/>
            <person name="Crous P."/>
            <person name="Grigoriev I."/>
        </authorList>
    </citation>
    <scope>NUCLEOTIDE SEQUENCE</scope>
    <source>
        <strain evidence="1">CBS 113389</strain>
    </source>
</reference>
<gene>
    <name evidence="1" type="ORF">BDY17DRAFT_176435</name>
</gene>
<protein>
    <submittedName>
        <fullName evidence="1">Uncharacterized protein</fullName>
    </submittedName>
</protein>
<name>A0A6A6PPP6_9PEZI</name>
<dbReference type="RefSeq" id="XP_033588629.1">
    <property type="nucleotide sequence ID" value="XM_033729861.1"/>
</dbReference>
<dbReference type="AlphaFoldDB" id="A0A6A6PPP6"/>
<keyword evidence="2" id="KW-1185">Reference proteome</keyword>
<dbReference type="EMBL" id="MU001637">
    <property type="protein sequence ID" value="KAF2482059.1"/>
    <property type="molecule type" value="Genomic_DNA"/>
</dbReference>